<dbReference type="GeneTree" id="ENSGT00940000163452"/>
<comment type="similarity">
    <text evidence="2">Belongs to the tigger transposable element derived protein family.</text>
</comment>
<dbReference type="STRING" id="80972.ENSAOCP00000011111"/>
<evidence type="ECO:0000259" key="6">
    <source>
        <dbReference type="Pfam" id="PF03221"/>
    </source>
</evidence>
<evidence type="ECO:0008006" key="10">
    <source>
        <dbReference type="Google" id="ProtNLM"/>
    </source>
</evidence>
<comment type="subcellular location">
    <subcellularLocation>
        <location evidence="1">Nucleus</location>
    </subcellularLocation>
</comment>
<evidence type="ECO:0000313" key="9">
    <source>
        <dbReference type="Proteomes" id="UP001501940"/>
    </source>
</evidence>
<evidence type="ECO:0000256" key="4">
    <source>
        <dbReference type="ARBA" id="ARBA00023242"/>
    </source>
</evidence>
<evidence type="ECO:0000259" key="7">
    <source>
        <dbReference type="Pfam" id="PF04218"/>
    </source>
</evidence>
<protein>
    <recommendedName>
        <fullName evidence="10">DDE-1 domain-containing protein</fullName>
    </recommendedName>
</protein>
<evidence type="ECO:0000256" key="1">
    <source>
        <dbReference type="ARBA" id="ARBA00004123"/>
    </source>
</evidence>
<feature type="domain" description="HTH psq-type" evidence="7">
    <location>
        <begin position="7"/>
        <end position="51"/>
    </location>
</feature>
<dbReference type="GO" id="GO:0003677">
    <property type="term" value="F:DNA binding"/>
    <property type="evidence" value="ECO:0007669"/>
    <property type="project" value="UniProtKB-KW"/>
</dbReference>
<dbReference type="Ensembl" id="ENSAOCT00000018408.2">
    <property type="protein sequence ID" value="ENSAOCP00000011111.2"/>
    <property type="gene ID" value="ENSAOCG00000015377.2"/>
</dbReference>
<evidence type="ECO:0000256" key="2">
    <source>
        <dbReference type="ARBA" id="ARBA00010881"/>
    </source>
</evidence>
<reference evidence="8 9" key="1">
    <citation type="submission" date="2022-01" db="EMBL/GenBank/DDBJ databases">
        <title>A chromosome-scale genome assembly of the false clownfish, Amphiprion ocellaris.</title>
        <authorList>
            <person name="Ryu T."/>
        </authorList>
    </citation>
    <scope>NUCLEOTIDE SEQUENCE [LARGE SCALE GENOMIC DNA]</scope>
</reference>
<sequence length="470" mass="53183">CFGKKMLNIAEKVKLLDMLKEGRSYAAVGRHYGINESSVRSIKKEENNIRRTAAISFNKDAKRVVTVRNKTIVRMESALALWINDCRKKNISLDTNVIRTKAKKLYETFADSDDIHDSEEVEDFGPSTTADHAVTKDASANTAGAEAYVNKKFKTINEEGGYKPEQVFNMDETGLFWKRMPSRTFIMQEEAKAPGFKAQKDRLTLVMCGNAAGFMIKPGLIYRSKNPRAMKNKNMGALPVYWMHNAKAWMTKALNLDWFKQCFIPEVKRYLREKGLDFKVLLLLDNAGGHADDLSYDGVQIEFLPPNTTSLIQPLDQGIIRAFKALYTHFSLKDYWHGYTIASCLQNIQRAIQEMKPETLNACWKKLWPEAVQTPNGGSLDEIHHSAVDTAVNLAKQLGGDGFNDMTPDDINALIDAHTHPLTDEDLCLTPKMKPTRKCQKPAISHRLPEAGSKKLWLHRPQFIMGKTKI</sequence>
<organism evidence="8 9">
    <name type="scientific">Amphiprion ocellaris</name>
    <name type="common">Clown anemonefish</name>
    <dbReference type="NCBI Taxonomy" id="80972"/>
    <lineage>
        <taxon>Eukaryota</taxon>
        <taxon>Metazoa</taxon>
        <taxon>Chordata</taxon>
        <taxon>Craniata</taxon>
        <taxon>Vertebrata</taxon>
        <taxon>Euteleostomi</taxon>
        <taxon>Actinopterygii</taxon>
        <taxon>Neopterygii</taxon>
        <taxon>Teleostei</taxon>
        <taxon>Neoteleostei</taxon>
        <taxon>Acanthomorphata</taxon>
        <taxon>Ovalentaria</taxon>
        <taxon>Pomacentridae</taxon>
        <taxon>Amphiprion</taxon>
    </lineage>
</organism>
<evidence type="ECO:0000256" key="3">
    <source>
        <dbReference type="ARBA" id="ARBA00023125"/>
    </source>
</evidence>
<dbReference type="Pfam" id="PF03184">
    <property type="entry name" value="DDE_1"/>
    <property type="match status" value="1"/>
</dbReference>
<dbReference type="InterPro" id="IPR036397">
    <property type="entry name" value="RNaseH_sf"/>
</dbReference>
<dbReference type="Gene3D" id="3.30.420.10">
    <property type="entry name" value="Ribonuclease H-like superfamily/Ribonuclease H"/>
    <property type="match status" value="1"/>
</dbReference>
<dbReference type="OMA" id="SCWKKLW"/>
<dbReference type="Gene3D" id="1.10.10.10">
    <property type="entry name" value="Winged helix-like DNA-binding domain superfamily/Winged helix DNA-binding domain"/>
    <property type="match status" value="1"/>
</dbReference>
<reference evidence="8" key="2">
    <citation type="submission" date="2025-08" db="UniProtKB">
        <authorList>
            <consortium name="Ensembl"/>
        </authorList>
    </citation>
    <scope>IDENTIFICATION</scope>
</reference>
<dbReference type="PANTHER" id="PTHR19303">
    <property type="entry name" value="TRANSPOSON"/>
    <property type="match status" value="1"/>
</dbReference>
<dbReference type="Pfam" id="PF04218">
    <property type="entry name" value="CENP-B_N"/>
    <property type="match status" value="1"/>
</dbReference>
<dbReference type="InterPro" id="IPR007889">
    <property type="entry name" value="HTH_Psq"/>
</dbReference>
<dbReference type="InterPro" id="IPR009057">
    <property type="entry name" value="Homeodomain-like_sf"/>
</dbReference>
<keyword evidence="9" id="KW-1185">Reference proteome</keyword>
<feature type="domain" description="HTH CENPB-type" evidence="6">
    <location>
        <begin position="75"/>
        <end position="110"/>
    </location>
</feature>
<dbReference type="Proteomes" id="UP001501940">
    <property type="component" value="Chromosome 21"/>
</dbReference>
<dbReference type="InterPro" id="IPR006600">
    <property type="entry name" value="HTH_CenpB_DNA-bd_dom"/>
</dbReference>
<dbReference type="Pfam" id="PF03221">
    <property type="entry name" value="HTH_Tnp_Tc5"/>
    <property type="match status" value="1"/>
</dbReference>
<evidence type="ECO:0000259" key="5">
    <source>
        <dbReference type="Pfam" id="PF03184"/>
    </source>
</evidence>
<dbReference type="Gene3D" id="1.10.10.60">
    <property type="entry name" value="Homeodomain-like"/>
    <property type="match status" value="1"/>
</dbReference>
<accession>A0A3Q1BQ93</accession>
<dbReference type="InterPro" id="IPR050863">
    <property type="entry name" value="CenT-Element_Derived"/>
</dbReference>
<dbReference type="GO" id="GO:0005634">
    <property type="term" value="C:nucleus"/>
    <property type="evidence" value="ECO:0007669"/>
    <property type="project" value="UniProtKB-SubCell"/>
</dbReference>
<proteinExistence type="inferred from homology"/>
<dbReference type="AlphaFoldDB" id="A0A3Q1BQ93"/>
<dbReference type="SUPFAM" id="SSF46689">
    <property type="entry name" value="Homeodomain-like"/>
    <property type="match status" value="2"/>
</dbReference>
<dbReference type="InterPro" id="IPR036388">
    <property type="entry name" value="WH-like_DNA-bd_sf"/>
</dbReference>
<name>A0A3Q1BQ93_AMPOC</name>
<keyword evidence="4" id="KW-0539">Nucleus</keyword>
<dbReference type="InterPro" id="IPR004875">
    <property type="entry name" value="DDE_SF_endonuclease_dom"/>
</dbReference>
<evidence type="ECO:0000313" key="8">
    <source>
        <dbReference type="Ensembl" id="ENSAOCP00000011111.2"/>
    </source>
</evidence>
<reference evidence="8" key="3">
    <citation type="submission" date="2025-09" db="UniProtKB">
        <authorList>
            <consortium name="Ensembl"/>
        </authorList>
    </citation>
    <scope>IDENTIFICATION</scope>
</reference>
<feature type="domain" description="DDE-1" evidence="5">
    <location>
        <begin position="200"/>
        <end position="364"/>
    </location>
</feature>
<keyword evidence="3" id="KW-0238">DNA-binding</keyword>
<dbReference type="PANTHER" id="PTHR19303:SF73">
    <property type="entry name" value="PROTEIN PDC2"/>
    <property type="match status" value="1"/>
</dbReference>